<dbReference type="PANTHER" id="PTHR41542:SF1">
    <property type="entry name" value="BLL5807 PROTEIN"/>
    <property type="match status" value="1"/>
</dbReference>
<dbReference type="EMBL" id="JBHUEN010000021">
    <property type="protein sequence ID" value="MFD1881840.1"/>
    <property type="molecule type" value="Genomic_DNA"/>
</dbReference>
<comment type="caution">
    <text evidence="3">The sequence shown here is derived from an EMBL/GenBank/DDBJ whole genome shotgun (WGS) entry which is preliminary data.</text>
</comment>
<dbReference type="Gene3D" id="3.10.450.240">
    <property type="match status" value="1"/>
</dbReference>
<dbReference type="PIRSF" id="PIRSF031890">
    <property type="entry name" value="UCP031890_transporter_Tim44"/>
    <property type="match status" value="1"/>
</dbReference>
<dbReference type="InterPro" id="IPR007379">
    <property type="entry name" value="Tim44-like_dom"/>
</dbReference>
<accession>A0ABW4R757</accession>
<dbReference type="InterPro" id="IPR032710">
    <property type="entry name" value="NTF2-like_dom_sf"/>
</dbReference>
<dbReference type="RefSeq" id="WP_379142029.1">
    <property type="nucleotide sequence ID" value="NZ_JBHUEN010000021.1"/>
</dbReference>
<name>A0ABW4R757_9RHOB</name>
<evidence type="ECO:0000313" key="4">
    <source>
        <dbReference type="Proteomes" id="UP001597213"/>
    </source>
</evidence>
<feature type="region of interest" description="Disordered" evidence="1">
    <location>
        <begin position="31"/>
        <end position="75"/>
    </location>
</feature>
<keyword evidence="4" id="KW-1185">Reference proteome</keyword>
<evidence type="ECO:0000259" key="2">
    <source>
        <dbReference type="SMART" id="SM00978"/>
    </source>
</evidence>
<evidence type="ECO:0000313" key="3">
    <source>
        <dbReference type="EMBL" id="MFD1881840.1"/>
    </source>
</evidence>
<feature type="domain" description="Tim44-like" evidence="2">
    <location>
        <begin position="73"/>
        <end position="221"/>
    </location>
</feature>
<protein>
    <submittedName>
        <fullName evidence="3">Tim44/TimA family putative adaptor protein</fullName>
    </submittedName>
</protein>
<dbReference type="InterPro" id="IPR016985">
    <property type="entry name" value="UCP031890_Tim44-rel"/>
</dbReference>
<organism evidence="3 4">
    <name type="scientific">Paracoccus pacificus</name>
    <dbReference type="NCBI Taxonomy" id="1463598"/>
    <lineage>
        <taxon>Bacteria</taxon>
        <taxon>Pseudomonadati</taxon>
        <taxon>Pseudomonadota</taxon>
        <taxon>Alphaproteobacteria</taxon>
        <taxon>Rhodobacterales</taxon>
        <taxon>Paracoccaceae</taxon>
        <taxon>Paracoccus</taxon>
    </lineage>
</organism>
<gene>
    <name evidence="3" type="ORF">ACFSCT_08945</name>
</gene>
<evidence type="ECO:0000256" key="1">
    <source>
        <dbReference type="SAM" id="MobiDB-lite"/>
    </source>
</evidence>
<sequence>MTNAVVQLLVLAAIAVFLIIRLRNVLGTRDGFEAPRIPTENEPPARVGGPADDGRASAGDQDISDHAPAGSPTEKALRDMKAIEPAFSVNDFLNGAKGAYEMILTSFEKGDISQVRAFLAPPVADAFDGVIAGRNERGETVEAQFLGVRETALQGAEFDPATGEAQLAVRFVGEMISTTRDANGNVIEGDGKTAQKQRDLWTFARRMGQADPNWQLVATGY</sequence>
<dbReference type="NCBIfam" id="NF033779">
    <property type="entry name" value="Tim44_TimA_adap"/>
    <property type="match status" value="1"/>
</dbReference>
<dbReference type="SUPFAM" id="SSF54427">
    <property type="entry name" value="NTF2-like"/>
    <property type="match status" value="1"/>
</dbReference>
<dbReference type="Pfam" id="PF04280">
    <property type="entry name" value="Tim44"/>
    <property type="match status" value="1"/>
</dbReference>
<dbReference type="PANTHER" id="PTHR41542">
    <property type="entry name" value="BLL5807 PROTEIN"/>
    <property type="match status" value="1"/>
</dbReference>
<dbReference type="SMART" id="SM00978">
    <property type="entry name" value="Tim44"/>
    <property type="match status" value="1"/>
</dbReference>
<reference evidence="4" key="1">
    <citation type="journal article" date="2019" name="Int. J. Syst. Evol. Microbiol.">
        <title>The Global Catalogue of Microorganisms (GCM) 10K type strain sequencing project: providing services to taxonomists for standard genome sequencing and annotation.</title>
        <authorList>
            <consortium name="The Broad Institute Genomics Platform"/>
            <consortium name="The Broad Institute Genome Sequencing Center for Infectious Disease"/>
            <person name="Wu L."/>
            <person name="Ma J."/>
        </authorList>
    </citation>
    <scope>NUCLEOTIDE SEQUENCE [LARGE SCALE GENOMIC DNA]</scope>
    <source>
        <strain evidence="4">CCUG 56029</strain>
    </source>
</reference>
<dbReference type="Proteomes" id="UP001597213">
    <property type="component" value="Unassembled WGS sequence"/>
</dbReference>
<proteinExistence type="predicted"/>